<name>A0A6J4I762_9PROT</name>
<feature type="non-terminal residue" evidence="1">
    <location>
        <position position="48"/>
    </location>
</feature>
<feature type="non-terminal residue" evidence="1">
    <location>
        <position position="1"/>
    </location>
</feature>
<dbReference type="AlphaFoldDB" id="A0A6J4I762"/>
<accession>A0A6J4I762</accession>
<gene>
    <name evidence="1" type="ORF">AVDCRST_MAG08-1682</name>
</gene>
<proteinExistence type="predicted"/>
<protein>
    <submittedName>
        <fullName evidence="1">Uncharacterized protein</fullName>
    </submittedName>
</protein>
<organism evidence="1">
    <name type="scientific">uncultured Acetobacteraceae bacterium</name>
    <dbReference type="NCBI Taxonomy" id="169975"/>
    <lineage>
        <taxon>Bacteria</taxon>
        <taxon>Pseudomonadati</taxon>
        <taxon>Pseudomonadota</taxon>
        <taxon>Alphaproteobacteria</taxon>
        <taxon>Acetobacterales</taxon>
        <taxon>Acetobacteraceae</taxon>
        <taxon>environmental samples</taxon>
    </lineage>
</organism>
<sequence length="48" mass="5208">VGRARHRLGAPLVAASVAGRDRRPDRLVARRRAGQHCAPIHRAGAPFM</sequence>
<evidence type="ECO:0000313" key="1">
    <source>
        <dbReference type="EMBL" id="CAA9242288.1"/>
    </source>
</evidence>
<dbReference type="EMBL" id="CADCTG010000144">
    <property type="protein sequence ID" value="CAA9242288.1"/>
    <property type="molecule type" value="Genomic_DNA"/>
</dbReference>
<reference evidence="1" key="1">
    <citation type="submission" date="2020-02" db="EMBL/GenBank/DDBJ databases">
        <authorList>
            <person name="Meier V. D."/>
        </authorList>
    </citation>
    <scope>NUCLEOTIDE SEQUENCE</scope>
    <source>
        <strain evidence="1">AVDCRST_MAG08</strain>
    </source>
</reference>